<dbReference type="PANTHER" id="PTHR14778">
    <property type="entry name" value="KINETOCHORE-ASSOCIATED PROTEIN DSN1 HOMOLOG"/>
    <property type="match status" value="1"/>
</dbReference>
<dbReference type="AlphaFoldDB" id="A0AAD9I1S4"/>
<evidence type="ECO:0000256" key="1">
    <source>
        <dbReference type="SAM" id="Coils"/>
    </source>
</evidence>
<gene>
    <name evidence="3" type="ORF">P8C59_004195</name>
</gene>
<dbReference type="EMBL" id="JAQQPM010000003">
    <property type="protein sequence ID" value="KAK2069638.1"/>
    <property type="molecule type" value="Genomic_DNA"/>
</dbReference>
<keyword evidence="1" id="KW-0175">Coiled coil</keyword>
<sequence length="485" mass="52960">MSNQTERRHSKRLAAAAVYDENDGDFQFTRGAKRAKTTRTNTALAESKPQSQATAAAPAPAAAVKKGRPPKTKKRVSPAPTAPAVPGSPETTSAGAPPRRCSKRLSAQGEAAGQPPQPTGRRKHELVVSKTRTTRRRTREKSPAEERLPERAEEAAVAPTRDTDLSPPETDITEAGASGSFQIALPLSDTPVINRNKDMRKKAGAAGGRRSSLGMRGRRASSLMSNGHSALPHHEVDPAEFYKHIEAEGPSEPRRMRQLLMWCGERALSEKPPHGSHGSSAVLGARAIQDQLLKDFGARSDFSDWFSREETAKAPVVLQPNPRNLEHEVKIAELEARLKRLREEKRSWKTLATPLPVMTPLYPEKDPTKAPPPDDKLLDPEEAKVLASLTDPSTSFGTLRKQVQTRVQSIRAGVEFLVDHLAHNVHALDQGVATSLRQADKVLAGSSARLKKREEMEKAKVGTKDLPTMEVLRSLGRILPDEGSR</sequence>
<dbReference type="GO" id="GO:0007059">
    <property type="term" value="P:chromosome segregation"/>
    <property type="evidence" value="ECO:0007669"/>
    <property type="project" value="InterPro"/>
</dbReference>
<evidence type="ECO:0000256" key="2">
    <source>
        <dbReference type="SAM" id="MobiDB-lite"/>
    </source>
</evidence>
<dbReference type="GO" id="GO:0051301">
    <property type="term" value="P:cell division"/>
    <property type="evidence" value="ECO:0007669"/>
    <property type="project" value="InterPro"/>
</dbReference>
<comment type="caution">
    <text evidence="3">The sequence shown here is derived from an EMBL/GenBank/DDBJ whole genome shotgun (WGS) entry which is preliminary data.</text>
</comment>
<feature type="compositionally biased region" description="Basic and acidic residues" evidence="2">
    <location>
        <begin position="140"/>
        <end position="154"/>
    </location>
</feature>
<protein>
    <submittedName>
        <fullName evidence="3">Uncharacterized protein</fullName>
    </submittedName>
</protein>
<dbReference type="Pfam" id="PF08202">
    <property type="entry name" value="MIS13"/>
    <property type="match status" value="1"/>
</dbReference>
<feature type="region of interest" description="Disordered" evidence="2">
    <location>
        <begin position="1"/>
        <end position="178"/>
    </location>
</feature>
<dbReference type="Proteomes" id="UP001217918">
    <property type="component" value="Unassembled WGS sequence"/>
</dbReference>
<name>A0AAD9I1S4_9PEZI</name>
<evidence type="ECO:0000313" key="3">
    <source>
        <dbReference type="EMBL" id="KAK2069638.1"/>
    </source>
</evidence>
<keyword evidence="4" id="KW-1185">Reference proteome</keyword>
<feature type="coiled-coil region" evidence="1">
    <location>
        <begin position="324"/>
        <end position="351"/>
    </location>
</feature>
<feature type="compositionally biased region" description="Basic residues" evidence="2">
    <location>
        <begin position="65"/>
        <end position="76"/>
    </location>
</feature>
<accession>A0AAD9I1S4</accession>
<reference evidence="3" key="1">
    <citation type="journal article" date="2023" name="Mol. Plant Microbe Interact.">
        <title>Elucidating the Obligate Nature and Biological Capacity of an Invasive Fungal Corn Pathogen.</title>
        <authorList>
            <person name="MacCready J.S."/>
            <person name="Roggenkamp E.M."/>
            <person name="Gdanetz K."/>
            <person name="Chilvers M.I."/>
        </authorList>
    </citation>
    <scope>NUCLEOTIDE SEQUENCE</scope>
    <source>
        <strain evidence="3">PM02</strain>
    </source>
</reference>
<dbReference type="InterPro" id="IPR013218">
    <property type="entry name" value="Dsn1/Mis13"/>
</dbReference>
<dbReference type="PANTHER" id="PTHR14778:SF2">
    <property type="entry name" value="KINETOCHORE-ASSOCIATED PROTEIN DSN1 HOMOLOG"/>
    <property type="match status" value="1"/>
</dbReference>
<organism evidence="3 4">
    <name type="scientific">Phyllachora maydis</name>
    <dbReference type="NCBI Taxonomy" id="1825666"/>
    <lineage>
        <taxon>Eukaryota</taxon>
        <taxon>Fungi</taxon>
        <taxon>Dikarya</taxon>
        <taxon>Ascomycota</taxon>
        <taxon>Pezizomycotina</taxon>
        <taxon>Sordariomycetes</taxon>
        <taxon>Sordariomycetidae</taxon>
        <taxon>Phyllachorales</taxon>
        <taxon>Phyllachoraceae</taxon>
        <taxon>Phyllachora</taxon>
    </lineage>
</organism>
<evidence type="ECO:0000313" key="4">
    <source>
        <dbReference type="Proteomes" id="UP001217918"/>
    </source>
</evidence>
<dbReference type="GO" id="GO:0000444">
    <property type="term" value="C:MIS12/MIND type complex"/>
    <property type="evidence" value="ECO:0007669"/>
    <property type="project" value="InterPro"/>
</dbReference>
<proteinExistence type="predicted"/>
<feature type="compositionally biased region" description="Low complexity" evidence="2">
    <location>
        <begin position="53"/>
        <end position="63"/>
    </location>
</feature>